<comment type="caution">
    <text evidence="4">The sequence shown here is derived from an EMBL/GenBank/DDBJ whole genome shotgun (WGS) entry which is preliminary data.</text>
</comment>
<dbReference type="PANTHER" id="PTHR46935">
    <property type="entry name" value="OS01G0674700 PROTEIN"/>
    <property type="match status" value="1"/>
</dbReference>
<keyword evidence="5" id="KW-1185">Reference proteome</keyword>
<feature type="repeat" description="PPR" evidence="2">
    <location>
        <begin position="410"/>
        <end position="444"/>
    </location>
</feature>
<dbReference type="Gene3D" id="1.25.40.10">
    <property type="entry name" value="Tetratricopeptide repeat domain"/>
    <property type="match status" value="4"/>
</dbReference>
<dbReference type="InterPro" id="IPR002885">
    <property type="entry name" value="PPR_rpt"/>
</dbReference>
<name>A0A1Q3CTH0_CEPFO</name>
<dbReference type="InterPro" id="IPR011990">
    <property type="entry name" value="TPR-like_helical_dom_sf"/>
</dbReference>
<feature type="repeat" description="PPR" evidence="2">
    <location>
        <begin position="254"/>
        <end position="284"/>
    </location>
</feature>
<dbReference type="PANTHER" id="PTHR46935:SF2">
    <property type="entry name" value="PENTACOTRIPEPTIDE-REPEAT REGION OF PRORP DOMAIN-CONTAINING PROTEIN"/>
    <property type="match status" value="1"/>
</dbReference>
<dbReference type="OrthoDB" id="1904535at2759"/>
<evidence type="ECO:0000313" key="4">
    <source>
        <dbReference type="EMBL" id="GAV83520.1"/>
    </source>
</evidence>
<feature type="region of interest" description="Disordered" evidence="3">
    <location>
        <begin position="778"/>
        <end position="813"/>
    </location>
</feature>
<dbReference type="Pfam" id="PF13812">
    <property type="entry name" value="PPR_3"/>
    <property type="match status" value="2"/>
</dbReference>
<feature type="region of interest" description="Disordered" evidence="3">
    <location>
        <begin position="54"/>
        <end position="74"/>
    </location>
</feature>
<dbReference type="PROSITE" id="PS51375">
    <property type="entry name" value="PPR"/>
    <property type="match status" value="5"/>
</dbReference>
<evidence type="ECO:0000313" key="5">
    <source>
        <dbReference type="Proteomes" id="UP000187406"/>
    </source>
</evidence>
<feature type="compositionally biased region" description="Polar residues" evidence="3">
    <location>
        <begin position="58"/>
        <end position="71"/>
    </location>
</feature>
<feature type="region of interest" description="Disordered" evidence="3">
    <location>
        <begin position="719"/>
        <end position="753"/>
    </location>
</feature>
<dbReference type="NCBIfam" id="TIGR00756">
    <property type="entry name" value="PPR"/>
    <property type="match status" value="1"/>
</dbReference>
<dbReference type="FunFam" id="1.25.40.10:FF:001552">
    <property type="entry name" value="Predicted protein"/>
    <property type="match status" value="1"/>
</dbReference>
<proteinExistence type="predicted"/>
<feature type="compositionally biased region" description="Acidic residues" evidence="3">
    <location>
        <begin position="781"/>
        <end position="792"/>
    </location>
</feature>
<accession>A0A1Q3CTH0</accession>
<evidence type="ECO:0000256" key="2">
    <source>
        <dbReference type="PROSITE-ProRule" id="PRU00708"/>
    </source>
</evidence>
<organism evidence="4 5">
    <name type="scientific">Cephalotus follicularis</name>
    <name type="common">Albany pitcher plant</name>
    <dbReference type="NCBI Taxonomy" id="3775"/>
    <lineage>
        <taxon>Eukaryota</taxon>
        <taxon>Viridiplantae</taxon>
        <taxon>Streptophyta</taxon>
        <taxon>Embryophyta</taxon>
        <taxon>Tracheophyta</taxon>
        <taxon>Spermatophyta</taxon>
        <taxon>Magnoliopsida</taxon>
        <taxon>eudicotyledons</taxon>
        <taxon>Gunneridae</taxon>
        <taxon>Pentapetalae</taxon>
        <taxon>rosids</taxon>
        <taxon>fabids</taxon>
        <taxon>Oxalidales</taxon>
        <taxon>Cephalotaceae</taxon>
        <taxon>Cephalotus</taxon>
    </lineage>
</organism>
<evidence type="ECO:0000256" key="3">
    <source>
        <dbReference type="SAM" id="MobiDB-lite"/>
    </source>
</evidence>
<dbReference type="Proteomes" id="UP000187406">
    <property type="component" value="Unassembled WGS sequence"/>
</dbReference>
<dbReference type="AlphaFoldDB" id="A0A1Q3CTH0"/>
<evidence type="ECO:0000256" key="1">
    <source>
        <dbReference type="ARBA" id="ARBA00022737"/>
    </source>
</evidence>
<dbReference type="STRING" id="3775.A0A1Q3CTH0"/>
<sequence length="893" mass="100685">MEAAAAAMGGRPLNPEFQPDIEKIKRRLLKYGVHPTPKIIHTLRKKEIQKHNRRLKKLTNQNPPLTDSQNPEESHFLTLKREYKEFVKATMNEHSAAAGGGGGLMVGKPWERIERVELRQLATESKEFVGDKLKRENLKELKEMLEGDLRWVFDDDIEVEDHNLLDSGTRKSEPAKPQRSDADRIRFLVDRLSEKEVSVRDWKLARMMKQSGLQFTEIQLLKIVDELGVKASWRQALAVVEWIYDNKEMRHFKSRFVYTKLLSVLGKAGRPQEALRIFNMMLGNFHIYPDIAAYHSIAVTLGQAGLLKELISIIDCMRQKPSKRIKSMHYKKAYPVLEPDLVVYNAVLNACVPCHQWKGVSWVFEQLRKGGLRPNGATYGLAMEVMLQSGKYDLVHKFFEKMKRSGEAPKALTHRVLVKALWMEGKVSEAVEVVRDMEQRGVVGIASVYYELACCLCNNGRWQDAMMEVEKMKRLPHAKPLEVTFTGMIQSSMDGGHVNDCICIFKHMKDHCSPNIGTINAMLKIYGQNDMFSKARELFEKVGRTNSGPCHSLDGGYPALIPDEYTYRLMLEASASALQWEYFEYVYKEMILSGYQIDPSKYASLLVRASRAGKYYLLEHAFDAILGAGEIPHPIIFTEMIFQAAAQNNYERAAILVNSMAHAPFQVSERQWTDLFEKSGDRISRESLEQLLDALGACDVASEATVSNLSKSLRSLSRFGKSRGFSNSSARASGSEITDNLPLNGPDGDGDSGKNMPHYCTRMSSDNKIGSAYDMLMSDDFSSDDGEDDTDTEMVSRSSNHVGNKERQPNLGDNDEAFAADVTYGGGTTASLDDNLANSVSVGHSEDVNNDQFEIQISETSESNLPSAYKILESWKVSREKDGIFFPFQLDNN</sequence>
<feature type="repeat" description="PPR" evidence="2">
    <location>
        <begin position="515"/>
        <end position="549"/>
    </location>
</feature>
<gene>
    <name evidence="4" type="ORF">CFOL_v3_26967</name>
</gene>
<dbReference type="InParanoid" id="A0A1Q3CTH0"/>
<feature type="repeat" description="PPR" evidence="2">
    <location>
        <begin position="375"/>
        <end position="409"/>
    </location>
</feature>
<keyword evidence="1" id="KW-0677">Repeat</keyword>
<protein>
    <submittedName>
        <fullName evidence="4">PPR domain-containing protein/PPR_3 domain-containing protein</fullName>
    </submittedName>
</protein>
<dbReference type="Pfam" id="PF01535">
    <property type="entry name" value="PPR"/>
    <property type="match status" value="1"/>
</dbReference>
<dbReference type="GO" id="GO:0009507">
    <property type="term" value="C:chloroplast"/>
    <property type="evidence" value="ECO:0007669"/>
    <property type="project" value="TreeGrafter"/>
</dbReference>
<dbReference type="InterPro" id="IPR044645">
    <property type="entry name" value="DG1/EMB2279-like"/>
</dbReference>
<feature type="compositionally biased region" description="Polar residues" evidence="3">
    <location>
        <begin position="727"/>
        <end position="738"/>
    </location>
</feature>
<dbReference type="GO" id="GO:0009658">
    <property type="term" value="P:chloroplast organization"/>
    <property type="evidence" value="ECO:0007669"/>
    <property type="project" value="InterPro"/>
</dbReference>
<dbReference type="EMBL" id="BDDD01002916">
    <property type="protein sequence ID" value="GAV83520.1"/>
    <property type="molecule type" value="Genomic_DNA"/>
</dbReference>
<dbReference type="FunCoup" id="A0A1Q3CTH0">
    <property type="interactions" value="1462"/>
</dbReference>
<feature type="repeat" description="PPR" evidence="2">
    <location>
        <begin position="340"/>
        <end position="374"/>
    </location>
</feature>
<reference evidence="5" key="1">
    <citation type="submission" date="2016-04" db="EMBL/GenBank/DDBJ databases">
        <title>Cephalotus genome sequencing.</title>
        <authorList>
            <person name="Fukushima K."/>
            <person name="Hasebe M."/>
            <person name="Fang X."/>
        </authorList>
    </citation>
    <scope>NUCLEOTIDE SEQUENCE [LARGE SCALE GENOMIC DNA]</scope>
    <source>
        <strain evidence="5">cv. St1</strain>
    </source>
</reference>